<dbReference type="PANTHER" id="PTHR30413">
    <property type="entry name" value="INNER MEMBRANE TRANSPORT PERMEASE"/>
    <property type="match status" value="1"/>
</dbReference>
<evidence type="ECO:0000256" key="1">
    <source>
        <dbReference type="ARBA" id="ARBA00007783"/>
    </source>
</evidence>
<reference evidence="4" key="1">
    <citation type="submission" date="2022-10" db="EMBL/GenBank/DDBJ databases">
        <title>Candidatus Kirkpatrella diaphorinas gen. nov., sp. nov., an uncultured endosymbiont identified in a population of Diaphorina citri from Hawaii.</title>
        <authorList>
            <person name="Henry E.M."/>
            <person name="Carlson C.R."/>
            <person name="Kuo Y.-W."/>
        </authorList>
    </citation>
    <scope>NUCLEOTIDE SEQUENCE</scope>
    <source>
        <strain evidence="4">CADCRV1</strain>
    </source>
</reference>
<proteinExistence type="inferred from homology"/>
<accession>A0ABY6GGU6</accession>
<dbReference type="EMBL" id="CP107052">
    <property type="protein sequence ID" value="UYH50726.1"/>
    <property type="molecule type" value="Genomic_DNA"/>
</dbReference>
<dbReference type="Proteomes" id="UP001163831">
    <property type="component" value="Chromosome"/>
</dbReference>
<feature type="transmembrane region" description="Helical" evidence="3">
    <location>
        <begin position="175"/>
        <end position="196"/>
    </location>
</feature>
<organism evidence="4 5">
    <name type="scientific">Candidatus Kirkpatrickella diaphorinae</name>
    <dbReference type="NCBI Taxonomy" id="2984322"/>
    <lineage>
        <taxon>Bacteria</taxon>
        <taxon>Pseudomonadati</taxon>
        <taxon>Pseudomonadota</taxon>
        <taxon>Alphaproteobacteria</taxon>
        <taxon>Acetobacterales</taxon>
        <taxon>Acetobacteraceae</taxon>
        <taxon>Candidatus Kirkpatrickella</taxon>
    </lineage>
</organism>
<keyword evidence="3" id="KW-1133">Transmembrane helix</keyword>
<dbReference type="RefSeq" id="WP_319806313.1">
    <property type="nucleotide sequence ID" value="NZ_CP107052.1"/>
</dbReference>
<gene>
    <name evidence="4" type="ORF">N5W20_06295</name>
</gene>
<evidence type="ECO:0000256" key="2">
    <source>
        <dbReference type="ARBA" id="ARBA00022448"/>
    </source>
</evidence>
<dbReference type="PANTHER" id="PTHR30413:SF10">
    <property type="entry name" value="CAPSULE POLYSACCHARIDE EXPORT INNER-MEMBRANE PROTEIN CTRC"/>
    <property type="match status" value="1"/>
</dbReference>
<keyword evidence="2" id="KW-0813">Transport</keyword>
<sequence>MQQMEAAAQRATRSDGHGERRVYQPTNGRARLTAVLDDVRRGLELSRLSVTLGWLDIKLRYRGSILGPFWLTLSTAVMIAALGVLYARLFHMPFGEYLPFLSISLVMWSFISTVWGEGAMIFVDNAGLILSSDVPFAVYISRAVIRNFIVMAHNVVVIAIVFYLCDVTPRHDPLILAGFALWFIDSLAVMTLLGVLGARFRDVGPTIATVLQIFFFITPVMWKPELAHSMEPWLIYNPFYPLIEIVRLPAMGQALPIRIWEAAMIHSAILMVVAFIIFARFRARLAYWV</sequence>
<evidence type="ECO:0000313" key="5">
    <source>
        <dbReference type="Proteomes" id="UP001163831"/>
    </source>
</evidence>
<feature type="transmembrane region" description="Helical" evidence="3">
    <location>
        <begin position="99"/>
        <end position="123"/>
    </location>
</feature>
<name>A0ABY6GGU6_9PROT</name>
<keyword evidence="5" id="KW-1185">Reference proteome</keyword>
<comment type="similarity">
    <text evidence="1">Belongs to the ABC-2 integral membrane protein family.</text>
</comment>
<keyword evidence="3" id="KW-0812">Transmembrane</keyword>
<keyword evidence="3" id="KW-0472">Membrane</keyword>
<feature type="transmembrane region" description="Helical" evidence="3">
    <location>
        <begin position="203"/>
        <end position="222"/>
    </location>
</feature>
<feature type="transmembrane region" description="Helical" evidence="3">
    <location>
        <begin position="65"/>
        <end position="87"/>
    </location>
</feature>
<evidence type="ECO:0000256" key="3">
    <source>
        <dbReference type="SAM" id="Phobius"/>
    </source>
</evidence>
<feature type="transmembrane region" description="Helical" evidence="3">
    <location>
        <begin position="257"/>
        <end position="279"/>
    </location>
</feature>
<evidence type="ECO:0000313" key="4">
    <source>
        <dbReference type="EMBL" id="UYH50726.1"/>
    </source>
</evidence>
<feature type="transmembrane region" description="Helical" evidence="3">
    <location>
        <begin position="144"/>
        <end position="163"/>
    </location>
</feature>
<protein>
    <submittedName>
        <fullName evidence="4">ABC transporter permease</fullName>
    </submittedName>
</protein>